<evidence type="ECO:0000313" key="2">
    <source>
        <dbReference type="Proteomes" id="UP000615446"/>
    </source>
</evidence>
<protein>
    <submittedName>
        <fullName evidence="1">Uncharacterized protein</fullName>
    </submittedName>
</protein>
<sequence length="120" mass="13821">MQARAHEECSTKGCYENSRQLNVVAKAIFIHPDLILTWKEISYYVNELVIPGALLIFFPPLLTDREWLGVHSIVTPYFECPAELGTFFDLYDVRLKLNVNEVNSIKSTKIRSLSVIEIYI</sequence>
<evidence type="ECO:0000313" key="1">
    <source>
        <dbReference type="EMBL" id="GES79593.1"/>
    </source>
</evidence>
<name>A0A8H3QH69_9GLOM</name>
<dbReference type="AlphaFoldDB" id="A0A8H3QH69"/>
<proteinExistence type="predicted"/>
<organism evidence="1 2">
    <name type="scientific">Rhizophagus clarus</name>
    <dbReference type="NCBI Taxonomy" id="94130"/>
    <lineage>
        <taxon>Eukaryota</taxon>
        <taxon>Fungi</taxon>
        <taxon>Fungi incertae sedis</taxon>
        <taxon>Mucoromycota</taxon>
        <taxon>Glomeromycotina</taxon>
        <taxon>Glomeromycetes</taxon>
        <taxon>Glomerales</taxon>
        <taxon>Glomeraceae</taxon>
        <taxon>Rhizophagus</taxon>
    </lineage>
</organism>
<dbReference type="EMBL" id="BLAL01000044">
    <property type="protein sequence ID" value="GES79593.1"/>
    <property type="molecule type" value="Genomic_DNA"/>
</dbReference>
<dbReference type="Proteomes" id="UP000615446">
    <property type="component" value="Unassembled WGS sequence"/>
</dbReference>
<accession>A0A8H3QH69</accession>
<reference evidence="1" key="1">
    <citation type="submission" date="2019-10" db="EMBL/GenBank/DDBJ databases">
        <title>Conservation and host-specific expression of non-tandemly repeated heterogenous ribosome RNA gene in arbuscular mycorrhizal fungi.</title>
        <authorList>
            <person name="Maeda T."/>
            <person name="Kobayashi Y."/>
            <person name="Nakagawa T."/>
            <person name="Ezawa T."/>
            <person name="Yamaguchi K."/>
            <person name="Bino T."/>
            <person name="Nishimoto Y."/>
            <person name="Shigenobu S."/>
            <person name="Kawaguchi M."/>
        </authorList>
    </citation>
    <scope>NUCLEOTIDE SEQUENCE</scope>
    <source>
        <strain evidence="1">HR1</strain>
    </source>
</reference>
<comment type="caution">
    <text evidence="1">The sequence shown here is derived from an EMBL/GenBank/DDBJ whole genome shotgun (WGS) entry which is preliminary data.</text>
</comment>
<gene>
    <name evidence="1" type="ORF">RCL2_000689300</name>
</gene>
<dbReference type="OrthoDB" id="2438013at2759"/>